<name>A0AAV5HWM9_9ROSI</name>
<gene>
    <name evidence="2" type="ORF">SLEP1_g4162</name>
</gene>
<feature type="chain" id="PRO_5043338366" evidence="1">
    <location>
        <begin position="18"/>
        <end position="99"/>
    </location>
</feature>
<sequence length="99" mass="11826">MLEIALLLSHLFHCCFCRNHQEHKLEIIEIFVPFVRLSQKKYKRFSVVLSKGSGCLEVIGEDDEIRKMIWEDGDKMRSKLAKRRFFFFGCVWLSSQIWV</sequence>
<proteinExistence type="predicted"/>
<accession>A0AAV5HWM9</accession>
<dbReference type="EMBL" id="BPVZ01000004">
    <property type="protein sequence ID" value="GKU90122.1"/>
    <property type="molecule type" value="Genomic_DNA"/>
</dbReference>
<keyword evidence="1" id="KW-0732">Signal</keyword>
<reference evidence="2 3" key="1">
    <citation type="journal article" date="2021" name="Commun. Biol.">
        <title>The genome of Shorea leprosula (Dipterocarpaceae) highlights the ecological relevance of drought in aseasonal tropical rainforests.</title>
        <authorList>
            <person name="Ng K.K.S."/>
            <person name="Kobayashi M.J."/>
            <person name="Fawcett J.A."/>
            <person name="Hatakeyama M."/>
            <person name="Paape T."/>
            <person name="Ng C.H."/>
            <person name="Ang C.C."/>
            <person name="Tnah L.H."/>
            <person name="Lee C.T."/>
            <person name="Nishiyama T."/>
            <person name="Sese J."/>
            <person name="O'Brien M.J."/>
            <person name="Copetti D."/>
            <person name="Mohd Noor M.I."/>
            <person name="Ong R.C."/>
            <person name="Putra M."/>
            <person name="Sireger I.Z."/>
            <person name="Indrioko S."/>
            <person name="Kosugi Y."/>
            <person name="Izuno A."/>
            <person name="Isagi Y."/>
            <person name="Lee S.L."/>
            <person name="Shimizu K.K."/>
        </authorList>
    </citation>
    <scope>NUCLEOTIDE SEQUENCE [LARGE SCALE GENOMIC DNA]</scope>
    <source>
        <strain evidence="2">214</strain>
    </source>
</reference>
<evidence type="ECO:0000313" key="3">
    <source>
        <dbReference type="Proteomes" id="UP001054252"/>
    </source>
</evidence>
<comment type="caution">
    <text evidence="2">The sequence shown here is derived from an EMBL/GenBank/DDBJ whole genome shotgun (WGS) entry which is preliminary data.</text>
</comment>
<dbReference type="Proteomes" id="UP001054252">
    <property type="component" value="Unassembled WGS sequence"/>
</dbReference>
<organism evidence="2 3">
    <name type="scientific">Rubroshorea leprosula</name>
    <dbReference type="NCBI Taxonomy" id="152421"/>
    <lineage>
        <taxon>Eukaryota</taxon>
        <taxon>Viridiplantae</taxon>
        <taxon>Streptophyta</taxon>
        <taxon>Embryophyta</taxon>
        <taxon>Tracheophyta</taxon>
        <taxon>Spermatophyta</taxon>
        <taxon>Magnoliopsida</taxon>
        <taxon>eudicotyledons</taxon>
        <taxon>Gunneridae</taxon>
        <taxon>Pentapetalae</taxon>
        <taxon>rosids</taxon>
        <taxon>malvids</taxon>
        <taxon>Malvales</taxon>
        <taxon>Dipterocarpaceae</taxon>
        <taxon>Rubroshorea</taxon>
    </lineage>
</organism>
<keyword evidence="3" id="KW-1185">Reference proteome</keyword>
<evidence type="ECO:0000313" key="2">
    <source>
        <dbReference type="EMBL" id="GKU90122.1"/>
    </source>
</evidence>
<dbReference type="AlphaFoldDB" id="A0AAV5HWM9"/>
<protein>
    <submittedName>
        <fullName evidence="2">Uncharacterized protein</fullName>
    </submittedName>
</protein>
<evidence type="ECO:0000256" key="1">
    <source>
        <dbReference type="SAM" id="SignalP"/>
    </source>
</evidence>
<feature type="signal peptide" evidence="1">
    <location>
        <begin position="1"/>
        <end position="17"/>
    </location>
</feature>